<keyword evidence="4 9" id="KW-1133">Transmembrane helix</keyword>
<feature type="transmembrane region" description="Helical" evidence="9">
    <location>
        <begin position="316"/>
        <end position="335"/>
    </location>
</feature>
<evidence type="ECO:0008006" key="13">
    <source>
        <dbReference type="Google" id="ProtNLM"/>
    </source>
</evidence>
<keyword evidence="7" id="KW-0325">Glycoprotein</keyword>
<dbReference type="VEuPathDB" id="VectorBase:CPIJ008407"/>
<dbReference type="eggNOG" id="ENOG502T75T">
    <property type="taxonomic scope" value="Eukaryota"/>
</dbReference>
<keyword evidence="5 9" id="KW-0472">Membrane</keyword>
<evidence type="ECO:0000256" key="8">
    <source>
        <dbReference type="SAM" id="MobiDB-lite"/>
    </source>
</evidence>
<reference evidence="11" key="2">
    <citation type="submission" date="2020-05" db="UniProtKB">
        <authorList>
            <consortium name="EnsemblMetazoa"/>
        </authorList>
    </citation>
    <scope>IDENTIFICATION</scope>
    <source>
        <strain evidence="11">JHB</strain>
    </source>
</reference>
<dbReference type="EnsemblMetazoa" id="CPIJ008407-RA">
    <property type="protein sequence ID" value="CPIJ008407-PA"/>
    <property type="gene ID" value="CPIJ008407"/>
</dbReference>
<feature type="transmembrane region" description="Helical" evidence="9">
    <location>
        <begin position="140"/>
        <end position="162"/>
    </location>
</feature>
<evidence type="ECO:0000313" key="12">
    <source>
        <dbReference type="Proteomes" id="UP000002320"/>
    </source>
</evidence>
<feature type="compositionally biased region" description="Polar residues" evidence="8">
    <location>
        <begin position="352"/>
        <end position="365"/>
    </location>
</feature>
<dbReference type="OrthoDB" id="7737865at2759"/>
<accession>B0WMG9</accession>
<evidence type="ECO:0000313" key="11">
    <source>
        <dbReference type="EnsemblMetazoa" id="CPIJ008407-PA"/>
    </source>
</evidence>
<dbReference type="KEGG" id="cqu:CpipJ_CPIJ008407"/>
<gene>
    <name evidence="11" type="primary">6040517</name>
    <name evidence="10" type="ORF">CpipJ_CPIJ008407</name>
</gene>
<dbReference type="OMA" id="YSIMHIS"/>
<dbReference type="HOGENOM" id="CLU_681982_0_0_1"/>
<evidence type="ECO:0000256" key="1">
    <source>
        <dbReference type="ARBA" id="ARBA00004651"/>
    </source>
</evidence>
<evidence type="ECO:0000313" key="10">
    <source>
        <dbReference type="EMBL" id="EDS31026.1"/>
    </source>
</evidence>
<dbReference type="InParanoid" id="B0WMG9"/>
<dbReference type="GO" id="GO:0005886">
    <property type="term" value="C:plasma membrane"/>
    <property type="evidence" value="ECO:0007669"/>
    <property type="project" value="UniProtKB-SubCell"/>
</dbReference>
<dbReference type="PANTHER" id="PTHR42643:SF30">
    <property type="entry name" value="IONOTROPIC RECEPTOR 40A-RELATED"/>
    <property type="match status" value="1"/>
</dbReference>
<dbReference type="AlphaFoldDB" id="B0WMG9"/>
<organism>
    <name type="scientific">Culex quinquefasciatus</name>
    <name type="common">Southern house mosquito</name>
    <name type="synonym">Culex pungens</name>
    <dbReference type="NCBI Taxonomy" id="7176"/>
    <lineage>
        <taxon>Eukaryota</taxon>
        <taxon>Metazoa</taxon>
        <taxon>Ecdysozoa</taxon>
        <taxon>Arthropoda</taxon>
        <taxon>Hexapoda</taxon>
        <taxon>Insecta</taxon>
        <taxon>Pterygota</taxon>
        <taxon>Neoptera</taxon>
        <taxon>Endopterygota</taxon>
        <taxon>Diptera</taxon>
        <taxon>Nematocera</taxon>
        <taxon>Culicoidea</taxon>
        <taxon>Culicidae</taxon>
        <taxon>Culicinae</taxon>
        <taxon>Culicini</taxon>
        <taxon>Culex</taxon>
        <taxon>Culex</taxon>
    </lineage>
</organism>
<evidence type="ECO:0000256" key="5">
    <source>
        <dbReference type="ARBA" id="ARBA00023136"/>
    </source>
</evidence>
<feature type="transmembrane region" description="Helical" evidence="9">
    <location>
        <begin position="82"/>
        <end position="100"/>
    </location>
</feature>
<evidence type="ECO:0000256" key="6">
    <source>
        <dbReference type="ARBA" id="ARBA00023170"/>
    </source>
</evidence>
<evidence type="ECO:0000256" key="4">
    <source>
        <dbReference type="ARBA" id="ARBA00022989"/>
    </source>
</evidence>
<dbReference type="Proteomes" id="UP000002320">
    <property type="component" value="Unassembled WGS sequence"/>
</dbReference>
<dbReference type="VEuPathDB" id="VectorBase:CQUJHB020427"/>
<reference evidence="10" key="1">
    <citation type="submission" date="2007-03" db="EMBL/GenBank/DDBJ databases">
        <title>Annotation of Culex pipiens quinquefasciatus.</title>
        <authorList>
            <consortium name="The Broad Institute Genome Sequencing Platform"/>
            <person name="Atkinson P.W."/>
            <person name="Hemingway J."/>
            <person name="Christensen B.M."/>
            <person name="Higgs S."/>
            <person name="Kodira C."/>
            <person name="Hannick L."/>
            <person name="Megy K."/>
            <person name="O'Leary S."/>
            <person name="Pearson M."/>
            <person name="Haas B.J."/>
            <person name="Mauceli E."/>
            <person name="Wortman J.R."/>
            <person name="Lee N.H."/>
            <person name="Guigo R."/>
            <person name="Stanke M."/>
            <person name="Alvarado L."/>
            <person name="Amedeo P."/>
            <person name="Antoine C.H."/>
            <person name="Arensburger P."/>
            <person name="Bidwell S.L."/>
            <person name="Crawford M."/>
            <person name="Camaro F."/>
            <person name="Devon K."/>
            <person name="Engels R."/>
            <person name="Hammond M."/>
            <person name="Howarth C."/>
            <person name="Koehrsen M."/>
            <person name="Lawson D."/>
            <person name="Montgomery P."/>
            <person name="Nene V."/>
            <person name="Nusbaum C."/>
            <person name="Puiu D."/>
            <person name="Romero-Severson J."/>
            <person name="Severson D.W."/>
            <person name="Shumway M."/>
            <person name="Sisk P."/>
            <person name="Stolte C."/>
            <person name="Zeng Q."/>
            <person name="Eisenstadt E."/>
            <person name="Fraser-Liggett C."/>
            <person name="Strausberg R."/>
            <person name="Galagan J."/>
            <person name="Birren B."/>
            <person name="Collins F.H."/>
        </authorList>
    </citation>
    <scope>NUCLEOTIDE SEQUENCE [LARGE SCALE GENOMIC DNA]</scope>
    <source>
        <strain evidence="10">JHB</strain>
    </source>
</reference>
<evidence type="ECO:0000256" key="3">
    <source>
        <dbReference type="ARBA" id="ARBA00022692"/>
    </source>
</evidence>
<protein>
    <recommendedName>
        <fullName evidence="13">Ionotropic glutamate receptor C-terminal domain-containing protein</fullName>
    </recommendedName>
</protein>
<dbReference type="EMBL" id="DS231997">
    <property type="protein sequence ID" value="EDS31026.1"/>
    <property type="molecule type" value="Genomic_DNA"/>
</dbReference>
<dbReference type="PANTHER" id="PTHR42643">
    <property type="entry name" value="IONOTROPIC RECEPTOR 20A-RELATED"/>
    <property type="match status" value="1"/>
</dbReference>
<dbReference type="InterPro" id="IPR052192">
    <property type="entry name" value="Insect_Ionotropic_Sensory_Rcpt"/>
</dbReference>
<feature type="region of interest" description="Disordered" evidence="8">
    <location>
        <begin position="382"/>
        <end position="404"/>
    </location>
</feature>
<keyword evidence="6" id="KW-0675">Receptor</keyword>
<keyword evidence="2" id="KW-1003">Cell membrane</keyword>
<sequence length="404" mass="45869">MPPGPSGIEPRPTGNATLLNHTRRAVQTHVCILNELVYVFEDDPDSVPYLLYMHRFHYYRLIVPQSSKKQLLSVLSDPFDKYVWMISVVSVFILALFVKFARDRKLVCIQVFDTFVKLLGVGLMGTLIRPHSSIERFTLGLFMLMSIVLVSAYQSLVISFLLSTRFHPELDSLRQVNESCTWSHDAGNLELREAGFLHYGECDAVDMDEMSLNDQVKSMFEQKCCVEIPENVCEMYFKENIVNEYFRVSKVITRQLPVFALLKMYSPLHSTVKWYARAFHEAGLYHYVEEFKYHDPTVAKRHKLEASPVRVHDLSLVWVLYCMGLTLCVICISFNSPTLPPLSKVAQKPRKQSISQPIATGTSSAAKGARRVAHPLHQLDTTTTTRNGGTSACAGAARRNEQVI</sequence>
<comment type="subcellular location">
    <subcellularLocation>
        <location evidence="1">Cell membrane</location>
        <topology evidence="1">Multi-pass membrane protein</topology>
    </subcellularLocation>
</comment>
<name>B0WMG9_CULQU</name>
<evidence type="ECO:0000256" key="9">
    <source>
        <dbReference type="SAM" id="Phobius"/>
    </source>
</evidence>
<feature type="transmembrane region" description="Helical" evidence="9">
    <location>
        <begin position="107"/>
        <end position="128"/>
    </location>
</feature>
<feature type="region of interest" description="Disordered" evidence="8">
    <location>
        <begin position="350"/>
        <end position="370"/>
    </location>
</feature>
<proteinExistence type="predicted"/>
<keyword evidence="3 9" id="KW-0812">Transmembrane</keyword>
<keyword evidence="12" id="KW-1185">Reference proteome</keyword>
<evidence type="ECO:0000256" key="7">
    <source>
        <dbReference type="ARBA" id="ARBA00023180"/>
    </source>
</evidence>
<evidence type="ECO:0000256" key="2">
    <source>
        <dbReference type="ARBA" id="ARBA00022475"/>
    </source>
</evidence>